<accession>A0A7V8VCK3</accession>
<protein>
    <submittedName>
        <fullName evidence="2">DUF3467 domain-containing protein</fullName>
    </submittedName>
</protein>
<dbReference type="InterPro" id="IPR021857">
    <property type="entry name" value="DUF3467"/>
</dbReference>
<evidence type="ECO:0000256" key="1">
    <source>
        <dbReference type="SAM" id="MobiDB-lite"/>
    </source>
</evidence>
<evidence type="ECO:0000313" key="2">
    <source>
        <dbReference type="EMBL" id="MBA2225370.1"/>
    </source>
</evidence>
<keyword evidence="3" id="KW-1185">Reference proteome</keyword>
<sequence length="124" mass="13841">MTEESLANNPGATPQTNPGAGQQQIQVPIIDTDMQSIYVNFFRVTGNPDEVLMDFGVYSQVIGPNGPEPVHLKHRLIMNYVTAKKLAEVLRVVVQRHEQVFGYVEVDPNRRLRYNPQATAPPLG</sequence>
<comment type="caution">
    <text evidence="2">The sequence shown here is derived from an EMBL/GenBank/DDBJ whole genome shotgun (WGS) entry which is preliminary data.</text>
</comment>
<organism evidence="2 3">
    <name type="scientific">Thermogemmata fonticola</name>
    <dbReference type="NCBI Taxonomy" id="2755323"/>
    <lineage>
        <taxon>Bacteria</taxon>
        <taxon>Pseudomonadati</taxon>
        <taxon>Planctomycetota</taxon>
        <taxon>Planctomycetia</taxon>
        <taxon>Gemmatales</taxon>
        <taxon>Gemmataceae</taxon>
        <taxon>Thermogemmata</taxon>
    </lineage>
</organism>
<evidence type="ECO:0000313" key="3">
    <source>
        <dbReference type="Proteomes" id="UP000542342"/>
    </source>
</evidence>
<dbReference type="RefSeq" id="WP_194536800.1">
    <property type="nucleotide sequence ID" value="NZ_JACEFB010000002.1"/>
</dbReference>
<name>A0A7V8VCK3_9BACT</name>
<reference evidence="2 3" key="1">
    <citation type="submission" date="2020-07" db="EMBL/GenBank/DDBJ databases">
        <title>Thermogemmata thermophila gen. nov., sp. nov., a novel moderate thermophilic planctomycete from a Kamchatka hot spring.</title>
        <authorList>
            <person name="Elcheninov A.G."/>
            <person name="Podosokorskaya O.A."/>
            <person name="Kovaleva O.L."/>
            <person name="Novikov A."/>
            <person name="Bonch-Osmolovskaya E.A."/>
            <person name="Toshchakov S.V."/>
            <person name="Kublanov I.V."/>
        </authorList>
    </citation>
    <scope>NUCLEOTIDE SEQUENCE [LARGE SCALE GENOMIC DNA]</scope>
    <source>
        <strain evidence="2 3">2918</strain>
    </source>
</reference>
<proteinExistence type="predicted"/>
<gene>
    <name evidence="2" type="ORF">H0921_04240</name>
</gene>
<dbReference type="EMBL" id="JACEFB010000002">
    <property type="protein sequence ID" value="MBA2225370.1"/>
    <property type="molecule type" value="Genomic_DNA"/>
</dbReference>
<dbReference type="Proteomes" id="UP000542342">
    <property type="component" value="Unassembled WGS sequence"/>
</dbReference>
<dbReference type="Pfam" id="PF11950">
    <property type="entry name" value="DUF3467"/>
    <property type="match status" value="1"/>
</dbReference>
<feature type="region of interest" description="Disordered" evidence="1">
    <location>
        <begin position="1"/>
        <end position="25"/>
    </location>
</feature>
<dbReference type="AlphaFoldDB" id="A0A7V8VCK3"/>